<dbReference type="NCBIfam" id="TIGR00176">
    <property type="entry name" value="mobB"/>
    <property type="match status" value="1"/>
</dbReference>
<dbReference type="InterPro" id="IPR027417">
    <property type="entry name" value="P-loop_NTPase"/>
</dbReference>
<dbReference type="SUPFAM" id="SSF52540">
    <property type="entry name" value="P-loop containing nucleoside triphosphate hydrolases"/>
    <property type="match status" value="1"/>
</dbReference>
<dbReference type="InterPro" id="IPR052539">
    <property type="entry name" value="MGD_biosynthesis_adapter"/>
</dbReference>
<evidence type="ECO:0000313" key="2">
    <source>
        <dbReference type="EMBL" id="WWQ60120.1"/>
    </source>
</evidence>
<name>A0AAX4KZM0_9CREN</name>
<dbReference type="InterPro" id="IPR004435">
    <property type="entry name" value="MobB_dom"/>
</dbReference>
<dbReference type="PANTHER" id="PTHR40072:SF1">
    <property type="entry name" value="MOLYBDOPTERIN-GUANINE DINUCLEOTIDE BIOSYNTHESIS ADAPTER PROTEIN"/>
    <property type="match status" value="1"/>
</dbReference>
<dbReference type="Gene3D" id="3.40.50.300">
    <property type="entry name" value="P-loop containing nucleotide triphosphate hydrolases"/>
    <property type="match status" value="1"/>
</dbReference>
<dbReference type="PANTHER" id="PTHR40072">
    <property type="entry name" value="MOLYBDOPTERIN-GUANINE DINUCLEOTIDE BIOSYNTHESIS ADAPTER PROTEIN-RELATED"/>
    <property type="match status" value="1"/>
</dbReference>
<reference evidence="2 3" key="1">
    <citation type="submission" date="2024-02" db="EMBL/GenBank/DDBJ databases">
        <title>STSV induces naive adaptation in Sulfolobus.</title>
        <authorList>
            <person name="Xiang X."/>
            <person name="Song M."/>
        </authorList>
    </citation>
    <scope>NUCLEOTIDE SEQUENCE [LARGE SCALE GENOMIC DNA]</scope>
    <source>
        <strain evidence="2 3">RT2</strain>
    </source>
</reference>
<gene>
    <name evidence="2" type="primary">mobB</name>
    <name evidence="2" type="ORF">V6M85_11810</name>
</gene>
<dbReference type="Pfam" id="PF03205">
    <property type="entry name" value="MobB"/>
    <property type="match status" value="1"/>
</dbReference>
<dbReference type="EMBL" id="CP146016">
    <property type="protein sequence ID" value="WWQ60120.1"/>
    <property type="molecule type" value="Genomic_DNA"/>
</dbReference>
<sequence>MACIFHVIGKKDVGKTSVIEKVVKEVKKYGLKVAVIKHSHHKLDLSGKDTDRYRNSGSDYIIFQEGEYESVLFMPNVSSLSLINVLPADVVIIEGFSNIEIGKKYVINSVDEIENLSKQILNDVKNECKKEIRNLKLNGITTAITSDHPLLLTLYNLMTILGLRDVSSD</sequence>
<evidence type="ECO:0000313" key="3">
    <source>
        <dbReference type="Proteomes" id="UP001432202"/>
    </source>
</evidence>
<proteinExistence type="predicted"/>
<dbReference type="GeneID" id="89337465"/>
<evidence type="ECO:0000259" key="1">
    <source>
        <dbReference type="Pfam" id="PF03205"/>
    </source>
</evidence>
<dbReference type="AlphaFoldDB" id="A0AAX4KZM0"/>
<organism evidence="2 3">
    <name type="scientific">Sulfolobus tengchongensis</name>
    <dbReference type="NCBI Taxonomy" id="207809"/>
    <lineage>
        <taxon>Archaea</taxon>
        <taxon>Thermoproteota</taxon>
        <taxon>Thermoprotei</taxon>
        <taxon>Sulfolobales</taxon>
        <taxon>Sulfolobaceae</taxon>
        <taxon>Sulfolobus</taxon>
    </lineage>
</organism>
<accession>A0AAX4KZM0</accession>
<feature type="domain" description="Molybdopterin-guanine dinucleotide biosynthesis protein B (MobB)" evidence="1">
    <location>
        <begin position="4"/>
        <end position="107"/>
    </location>
</feature>
<protein>
    <submittedName>
        <fullName evidence="2">Molybdopterin-guanine dinucleotide biosynthesis protein B</fullName>
    </submittedName>
</protein>
<dbReference type="GO" id="GO:0006777">
    <property type="term" value="P:Mo-molybdopterin cofactor biosynthetic process"/>
    <property type="evidence" value="ECO:0007669"/>
    <property type="project" value="InterPro"/>
</dbReference>
<dbReference type="RefSeq" id="WP_338600345.1">
    <property type="nucleotide sequence ID" value="NZ_CP146016.1"/>
</dbReference>
<dbReference type="GO" id="GO:0005525">
    <property type="term" value="F:GTP binding"/>
    <property type="evidence" value="ECO:0007669"/>
    <property type="project" value="InterPro"/>
</dbReference>
<keyword evidence="3" id="KW-1185">Reference proteome</keyword>
<dbReference type="Proteomes" id="UP001432202">
    <property type="component" value="Chromosome"/>
</dbReference>